<evidence type="ECO:0000313" key="2">
    <source>
        <dbReference type="EMBL" id="CAI9152239.1"/>
    </source>
</evidence>
<name>A0ABN8XS87_RANTA</name>
<evidence type="ECO:0000313" key="3">
    <source>
        <dbReference type="Proteomes" id="UP001176941"/>
    </source>
</evidence>
<keyword evidence="3" id="KW-1185">Reference proteome</keyword>
<sequence length="222" mass="24093">MPPRDWLCSPDRWWGAQLARYQPPPGASLSHPAAASLRLGPRRVIKHRPGPDPASFPSFLWPDWQVGTGDKDWGLRQFWGRQLHAPCPLSGQEHEVGRKVSASPAPQGPQDGVPTILVQLVGKGLRRLLERPGGVWGGGYLTPLLTHRATPAQPTTPHTFSTRTGQKLPQPLLVKGEGLEGKQTWQANEESDWEPPPPTPDTPRQGGGAAEVRQQGAEVGGT</sequence>
<gene>
    <name evidence="2" type="ORF">MRATA1EN1_LOCUS1201</name>
</gene>
<protein>
    <submittedName>
        <fullName evidence="2">Uncharacterized protein</fullName>
    </submittedName>
</protein>
<feature type="compositionally biased region" description="Polar residues" evidence="1">
    <location>
        <begin position="152"/>
        <end position="167"/>
    </location>
</feature>
<evidence type="ECO:0000256" key="1">
    <source>
        <dbReference type="SAM" id="MobiDB-lite"/>
    </source>
</evidence>
<dbReference type="EMBL" id="OX459937">
    <property type="protein sequence ID" value="CAI9152239.1"/>
    <property type="molecule type" value="Genomic_DNA"/>
</dbReference>
<dbReference type="Proteomes" id="UP001176941">
    <property type="component" value="Chromosome 1"/>
</dbReference>
<reference evidence="2" key="1">
    <citation type="submission" date="2023-04" db="EMBL/GenBank/DDBJ databases">
        <authorList>
            <consortium name="ELIXIR-Norway"/>
        </authorList>
    </citation>
    <scope>NUCLEOTIDE SEQUENCE [LARGE SCALE GENOMIC DNA]</scope>
</reference>
<feature type="region of interest" description="Disordered" evidence="1">
    <location>
        <begin position="149"/>
        <end position="222"/>
    </location>
</feature>
<accession>A0ABN8XS87</accession>
<organism evidence="2 3">
    <name type="scientific">Rangifer tarandus platyrhynchus</name>
    <name type="common">Svalbard reindeer</name>
    <dbReference type="NCBI Taxonomy" id="3082113"/>
    <lineage>
        <taxon>Eukaryota</taxon>
        <taxon>Metazoa</taxon>
        <taxon>Chordata</taxon>
        <taxon>Craniata</taxon>
        <taxon>Vertebrata</taxon>
        <taxon>Euteleostomi</taxon>
        <taxon>Mammalia</taxon>
        <taxon>Eutheria</taxon>
        <taxon>Laurasiatheria</taxon>
        <taxon>Artiodactyla</taxon>
        <taxon>Ruminantia</taxon>
        <taxon>Pecora</taxon>
        <taxon>Cervidae</taxon>
        <taxon>Odocoileinae</taxon>
        <taxon>Rangifer</taxon>
    </lineage>
</organism>
<proteinExistence type="predicted"/>